<dbReference type="OrthoDB" id="7575400at2"/>
<gene>
    <name evidence="3" type="ORF">GIR22_12180</name>
</gene>
<sequence length="96" mass="10784">MARSPLVKIDLSHVSAPNQLHAILSAALGFPDWYGQNWDAFWDAITSLVEMPITLELAGWSGFSQRLPREATLMQQCLAQMTAEYPDLAPEVYYID</sequence>
<accession>A0A7X2RRZ2</accession>
<protein>
    <submittedName>
        <fullName evidence="3">Ribonuclease inhibitor</fullName>
    </submittedName>
</protein>
<reference evidence="3 4" key="1">
    <citation type="submission" date="2019-11" db="EMBL/GenBank/DDBJ databases">
        <title>Pseudmonas karstica sp. nov. and Pseudomonas spelaei sp. nov. from caves.</title>
        <authorList>
            <person name="Zeman M."/>
        </authorList>
    </citation>
    <scope>NUCLEOTIDE SEQUENCE [LARGE SCALE GENOMIC DNA]</scope>
    <source>
        <strain evidence="3 4">CCM 7891</strain>
    </source>
</reference>
<proteinExistence type="inferred from homology"/>
<comment type="caution">
    <text evidence="3">The sequence shown here is derived from an EMBL/GenBank/DDBJ whole genome shotgun (WGS) entry which is preliminary data.</text>
</comment>
<dbReference type="InterPro" id="IPR035905">
    <property type="entry name" value="Barstar-like_sf"/>
</dbReference>
<dbReference type="Proteomes" id="UP000431485">
    <property type="component" value="Unassembled WGS sequence"/>
</dbReference>
<evidence type="ECO:0000313" key="4">
    <source>
        <dbReference type="Proteomes" id="UP000431485"/>
    </source>
</evidence>
<evidence type="ECO:0000256" key="1">
    <source>
        <dbReference type="ARBA" id="ARBA00006845"/>
    </source>
</evidence>
<feature type="domain" description="Barstar (barnase inhibitor)" evidence="2">
    <location>
        <begin position="6"/>
        <end position="85"/>
    </location>
</feature>
<dbReference type="AlphaFoldDB" id="A0A7X2RRZ2"/>
<dbReference type="Gene3D" id="3.30.370.10">
    <property type="entry name" value="Barstar-like"/>
    <property type="match status" value="1"/>
</dbReference>
<evidence type="ECO:0000259" key="2">
    <source>
        <dbReference type="Pfam" id="PF01337"/>
    </source>
</evidence>
<dbReference type="Pfam" id="PF01337">
    <property type="entry name" value="Barstar"/>
    <property type="match status" value="1"/>
</dbReference>
<comment type="similarity">
    <text evidence="1">Belongs to the barstar family.</text>
</comment>
<dbReference type="SUPFAM" id="SSF52038">
    <property type="entry name" value="Barstar-related"/>
    <property type="match status" value="1"/>
</dbReference>
<dbReference type="RefSeq" id="WP_154743561.1">
    <property type="nucleotide sequence ID" value="NZ_JBHSTG010000049.1"/>
</dbReference>
<dbReference type="CDD" id="cd05140">
    <property type="entry name" value="Barstar_AU1054-like"/>
    <property type="match status" value="1"/>
</dbReference>
<evidence type="ECO:0000313" key="3">
    <source>
        <dbReference type="EMBL" id="MTD19879.1"/>
    </source>
</evidence>
<name>A0A7X2RRZ2_9PSED</name>
<dbReference type="EMBL" id="WLYI01000014">
    <property type="protein sequence ID" value="MTD19879.1"/>
    <property type="molecule type" value="Genomic_DNA"/>
</dbReference>
<organism evidence="3 4">
    <name type="scientific">Pseudomonas karstica</name>
    <dbReference type="NCBI Taxonomy" id="1055468"/>
    <lineage>
        <taxon>Bacteria</taxon>
        <taxon>Pseudomonadati</taxon>
        <taxon>Pseudomonadota</taxon>
        <taxon>Gammaproteobacteria</taxon>
        <taxon>Pseudomonadales</taxon>
        <taxon>Pseudomonadaceae</taxon>
        <taxon>Pseudomonas</taxon>
    </lineage>
</organism>
<keyword evidence="4" id="KW-1185">Reference proteome</keyword>
<dbReference type="InterPro" id="IPR000468">
    <property type="entry name" value="Barstar"/>
</dbReference>